<dbReference type="RefSeq" id="WP_255218548.1">
    <property type="nucleotide sequence ID" value="NZ_JBIRUQ010000005.1"/>
</dbReference>
<proteinExistence type="predicted"/>
<organism evidence="2 3">
    <name type="scientific">Nocardia carnea</name>
    <dbReference type="NCBI Taxonomy" id="37328"/>
    <lineage>
        <taxon>Bacteria</taxon>
        <taxon>Bacillati</taxon>
        <taxon>Actinomycetota</taxon>
        <taxon>Actinomycetes</taxon>
        <taxon>Mycobacteriales</taxon>
        <taxon>Nocardiaceae</taxon>
        <taxon>Nocardia</taxon>
    </lineage>
</organism>
<sequence length="137" mass="14829">MGEVQSRLMSTTVTGRSADSMVTVDSNVAGIPVDVRLDPAAFKRSTPDNLARSVLEAVQAAAQQANEATQQATAPFQSMAAEVPDLHDLIPGAPSVKDLFANLSAPPATEHPDTRLDPSEEDEDEYYRSRSYLNRDR</sequence>
<feature type="region of interest" description="Disordered" evidence="1">
    <location>
        <begin position="97"/>
        <end position="137"/>
    </location>
</feature>
<gene>
    <name evidence="2" type="ORF">ACH4WX_20545</name>
</gene>
<dbReference type="EMBL" id="JBIRUQ010000005">
    <property type="protein sequence ID" value="MFI1463112.1"/>
    <property type="molecule type" value="Genomic_DNA"/>
</dbReference>
<keyword evidence="3" id="KW-1185">Reference proteome</keyword>
<protein>
    <submittedName>
        <fullName evidence="2">YbaB/EbfC family nucleoid-associated protein</fullName>
    </submittedName>
</protein>
<name>A0ABW7TQ00_9NOCA</name>
<accession>A0ABW7TQ00</accession>
<dbReference type="GeneID" id="93509384"/>
<dbReference type="InterPro" id="IPR036894">
    <property type="entry name" value="YbaB-like_sf"/>
</dbReference>
<dbReference type="Pfam" id="PF02575">
    <property type="entry name" value="YbaB_DNA_bd"/>
    <property type="match status" value="1"/>
</dbReference>
<evidence type="ECO:0000313" key="2">
    <source>
        <dbReference type="EMBL" id="MFI1463112.1"/>
    </source>
</evidence>
<evidence type="ECO:0000313" key="3">
    <source>
        <dbReference type="Proteomes" id="UP001611263"/>
    </source>
</evidence>
<evidence type="ECO:0000256" key="1">
    <source>
        <dbReference type="SAM" id="MobiDB-lite"/>
    </source>
</evidence>
<comment type="caution">
    <text evidence="2">The sequence shown here is derived from an EMBL/GenBank/DDBJ whole genome shotgun (WGS) entry which is preliminary data.</text>
</comment>
<dbReference type="InterPro" id="IPR004401">
    <property type="entry name" value="YbaB/EbfC"/>
</dbReference>
<dbReference type="SUPFAM" id="SSF82607">
    <property type="entry name" value="YbaB-like"/>
    <property type="match status" value="1"/>
</dbReference>
<dbReference type="Proteomes" id="UP001611263">
    <property type="component" value="Unassembled WGS sequence"/>
</dbReference>
<dbReference type="Gene3D" id="3.30.1310.10">
    <property type="entry name" value="Nucleoid-associated protein YbaB-like domain"/>
    <property type="match status" value="1"/>
</dbReference>
<reference evidence="2 3" key="1">
    <citation type="submission" date="2024-10" db="EMBL/GenBank/DDBJ databases">
        <title>The Natural Products Discovery Center: Release of the First 8490 Sequenced Strains for Exploring Actinobacteria Biosynthetic Diversity.</title>
        <authorList>
            <person name="Kalkreuter E."/>
            <person name="Kautsar S.A."/>
            <person name="Yang D."/>
            <person name="Bader C.D."/>
            <person name="Teijaro C.N."/>
            <person name="Fluegel L."/>
            <person name="Davis C.M."/>
            <person name="Simpson J.R."/>
            <person name="Lauterbach L."/>
            <person name="Steele A.D."/>
            <person name="Gui C."/>
            <person name="Meng S."/>
            <person name="Li G."/>
            <person name="Viehrig K."/>
            <person name="Ye F."/>
            <person name="Su P."/>
            <person name="Kiefer A.F."/>
            <person name="Nichols A."/>
            <person name="Cepeda A.J."/>
            <person name="Yan W."/>
            <person name="Fan B."/>
            <person name="Jiang Y."/>
            <person name="Adhikari A."/>
            <person name="Zheng C.-J."/>
            <person name="Schuster L."/>
            <person name="Cowan T.M."/>
            <person name="Smanski M.J."/>
            <person name="Chevrette M.G."/>
            <person name="De Carvalho L.P.S."/>
            <person name="Shen B."/>
        </authorList>
    </citation>
    <scope>NUCLEOTIDE SEQUENCE [LARGE SCALE GENOMIC DNA]</scope>
    <source>
        <strain evidence="2 3">NPDC020568</strain>
    </source>
</reference>